<reference evidence="2" key="1">
    <citation type="journal article" date="2019" name="Int. J. Syst. Evol. Microbiol.">
        <title>The Global Catalogue of Microorganisms (GCM) 10K type strain sequencing project: providing services to taxonomists for standard genome sequencing and annotation.</title>
        <authorList>
            <consortium name="The Broad Institute Genomics Platform"/>
            <consortium name="The Broad Institute Genome Sequencing Center for Infectious Disease"/>
            <person name="Wu L."/>
            <person name="Ma J."/>
        </authorList>
    </citation>
    <scope>NUCLEOTIDE SEQUENCE [LARGE SCALE GENOMIC DNA]</scope>
    <source>
        <strain evidence="2">CGMCC 1.12966</strain>
    </source>
</reference>
<keyword evidence="2" id="KW-1185">Reference proteome</keyword>
<dbReference type="Gene3D" id="3.40.30.40">
    <property type="entry name" value="Perfringolysin"/>
    <property type="match status" value="1"/>
</dbReference>
<organism evidence="1 2">
    <name type="scientific">Sphingobacterium griseoflavum</name>
    <dbReference type="NCBI Taxonomy" id="1474952"/>
    <lineage>
        <taxon>Bacteria</taxon>
        <taxon>Pseudomonadati</taxon>
        <taxon>Bacteroidota</taxon>
        <taxon>Sphingobacteriia</taxon>
        <taxon>Sphingobacteriales</taxon>
        <taxon>Sphingobacteriaceae</taxon>
        <taxon>Sphingobacterium</taxon>
    </lineage>
</organism>
<dbReference type="InterPro" id="IPR036359">
    <property type="entry name" value="Thiol_cytolysin_sf"/>
</dbReference>
<protein>
    <recommendedName>
        <fullName evidence="3">DUF4270 domain-containing protein</fullName>
    </recommendedName>
</protein>
<name>A0ABQ3I2W1_9SPHI</name>
<dbReference type="InterPro" id="IPR001869">
    <property type="entry name" value="Thiol_cytolysin"/>
</dbReference>
<gene>
    <name evidence="1" type="ORF">GCM10017764_35550</name>
</gene>
<dbReference type="Proteomes" id="UP000620550">
    <property type="component" value="Unassembled WGS sequence"/>
</dbReference>
<dbReference type="SUPFAM" id="SSF56978">
    <property type="entry name" value="Perfringolysin"/>
    <property type="match status" value="1"/>
</dbReference>
<dbReference type="InterPro" id="IPR036363">
    <property type="entry name" value="Thiol_cytolysin_ab_sf"/>
</dbReference>
<dbReference type="EMBL" id="BNAF01000019">
    <property type="protein sequence ID" value="GHE49380.1"/>
    <property type="molecule type" value="Genomic_DNA"/>
</dbReference>
<evidence type="ECO:0000313" key="2">
    <source>
        <dbReference type="Proteomes" id="UP000620550"/>
    </source>
</evidence>
<evidence type="ECO:0000313" key="1">
    <source>
        <dbReference type="EMBL" id="GHE49380.1"/>
    </source>
</evidence>
<comment type="caution">
    <text evidence="1">The sequence shown here is derived from an EMBL/GenBank/DDBJ whole genome shotgun (WGS) entry which is preliminary data.</text>
</comment>
<dbReference type="Pfam" id="PF01289">
    <property type="entry name" value="Thiol_cytolysin"/>
    <property type="match status" value="1"/>
</dbReference>
<accession>A0ABQ3I2W1</accession>
<proteinExistence type="predicted"/>
<sequence length="525" mass="57392">MCLLFANCQRDLQISPDAKKASFEGLREPAITPFVVNSMSYHGNEEAEAKHFRSSSNATSSSVGDPVAGTYRDGPGELIPVLGGGTQSDFLYFNQKYKSNMFTVADVAMGLNIYPGAILDGRSIEGVFDPKMLLGISNNIRPITISTSMPVSGSVVATTSLPRPTASISFLNTALTDLENLNPGGIGAASLQVEIDSFQVYQELKTLYGYNKGIDVFLFNSNSTQQGENHLVNANSALKLKFFQENFTVDLNTPYDNSQLFDPTGLDMGAVTGNTTPVYVKSVTYGRMGIMVIESSASSEKLYNAIYKQVGILRNLIGIDRNMTEEEKGIINNADIRVKYTGIGVDSDETIPVNGLAGFIEVMTANSTYSKASPGVPIAFQLALLDDHSIKEAPFQINYGPFDWPFAKLELTNHTQTGENPRYKYADLHVKFYKDRLGLAPYPNVPDFVPFVVEKAKKSTSYANYVPTVNNSVEVAEFFPNNTGASFFYGNVLLSYFVKYGSDANTSGDEISYRLIPNAYFSAVE</sequence>
<dbReference type="Gene3D" id="3.90.840.10">
    <property type="entry name" value="Thiol-activated cytolysin superfamily/Thiol-activated cytolysin, alpha-beta domain"/>
    <property type="match status" value="1"/>
</dbReference>
<evidence type="ECO:0008006" key="3">
    <source>
        <dbReference type="Google" id="ProtNLM"/>
    </source>
</evidence>